<evidence type="ECO:0000313" key="1">
    <source>
        <dbReference type="EMBL" id="CAE7230892.1"/>
    </source>
</evidence>
<reference evidence="1" key="1">
    <citation type="submission" date="2021-01" db="EMBL/GenBank/DDBJ databases">
        <authorList>
            <person name="Kaushik A."/>
        </authorList>
    </citation>
    <scope>NUCLEOTIDE SEQUENCE</scope>
    <source>
        <strain evidence="1">AG5</strain>
    </source>
</reference>
<comment type="caution">
    <text evidence="1">The sequence shown here is derived from an EMBL/GenBank/DDBJ whole genome shotgun (WGS) entry which is preliminary data.</text>
</comment>
<evidence type="ECO:0000313" key="2">
    <source>
        <dbReference type="Proteomes" id="UP000663827"/>
    </source>
</evidence>
<proteinExistence type="predicted"/>
<feature type="non-terminal residue" evidence="1">
    <location>
        <position position="1"/>
    </location>
</feature>
<evidence type="ECO:0008006" key="3">
    <source>
        <dbReference type="Google" id="ProtNLM"/>
    </source>
</evidence>
<accession>A0A8H3HTZ7</accession>
<protein>
    <recommendedName>
        <fullName evidence="3">F-box domain-containing protein</fullName>
    </recommendedName>
</protein>
<gene>
    <name evidence="1" type="ORF">RDB_LOCUS185852</name>
</gene>
<dbReference type="SUPFAM" id="SSF52047">
    <property type="entry name" value="RNI-like"/>
    <property type="match status" value="1"/>
</dbReference>
<dbReference type="Proteomes" id="UP000663827">
    <property type="component" value="Unassembled WGS sequence"/>
</dbReference>
<dbReference type="AlphaFoldDB" id="A0A8H3HTZ7"/>
<sequence length="329" mass="36531">HVEQGLDFQCMFIKSDVSFPPSISHSSSAMHKSLPCPGSLFIQDWENAGASLAAAISRFFELSTRLESQCTITDATSSSLIARIDSTLSFFQTTLDSQLTGARVALAKTRNGLICASSILKLPEEVLTHIFLYFVYDPLEVSPTSRSVDFDIQLIYKRVHVLLGLFKKKTRSLVKLSLRHEAMTPLPAKSHSNPFTAFRSRMLALIKSLSVLRISNITVAWKGISFSHNLTEFWLGDVVLGRVALLGLLSALKSASELRHLTIVSTEAIIDDQNILPSTITLPKLTTMHLERLPYNFLDLLLTVITPGSYWLTLNPRGHIENGQSKKSF</sequence>
<name>A0A8H3HTZ7_9AGAM</name>
<dbReference type="EMBL" id="CAJNJQ010006537">
    <property type="protein sequence ID" value="CAE7230892.1"/>
    <property type="molecule type" value="Genomic_DNA"/>
</dbReference>
<organism evidence="1 2">
    <name type="scientific">Rhizoctonia solani</name>
    <dbReference type="NCBI Taxonomy" id="456999"/>
    <lineage>
        <taxon>Eukaryota</taxon>
        <taxon>Fungi</taxon>
        <taxon>Dikarya</taxon>
        <taxon>Basidiomycota</taxon>
        <taxon>Agaricomycotina</taxon>
        <taxon>Agaricomycetes</taxon>
        <taxon>Cantharellales</taxon>
        <taxon>Ceratobasidiaceae</taxon>
        <taxon>Rhizoctonia</taxon>
    </lineage>
</organism>